<comment type="caution">
    <text evidence="2">The sequence shown here is derived from an EMBL/GenBank/DDBJ whole genome shotgun (WGS) entry which is preliminary data.</text>
</comment>
<dbReference type="GO" id="GO:0004523">
    <property type="term" value="F:RNA-DNA hybrid ribonuclease activity"/>
    <property type="evidence" value="ECO:0007669"/>
    <property type="project" value="InterPro"/>
</dbReference>
<dbReference type="EMBL" id="JBAMMX010000013">
    <property type="protein sequence ID" value="KAK6929582.1"/>
    <property type="molecule type" value="Genomic_DNA"/>
</dbReference>
<sequence length="129" mass="14894">MAKRWGFTDLDIEVDSAISVNLLESNSEEHPLRFILLECRELMSCLSARQVCHIFRDANVCVDHLASRDQVGEERMLALNEPLASILYRLREDKEGVERPRRIVMGPDEALRIPLKIKSNMTSEQREQT</sequence>
<dbReference type="Pfam" id="PF13456">
    <property type="entry name" value="RVT_3"/>
    <property type="match status" value="1"/>
</dbReference>
<reference evidence="2 3" key="1">
    <citation type="submission" date="2023-12" db="EMBL/GenBank/DDBJ databases">
        <title>A high-quality genome assembly for Dillenia turbinata (Dilleniales).</title>
        <authorList>
            <person name="Chanderbali A."/>
        </authorList>
    </citation>
    <scope>NUCLEOTIDE SEQUENCE [LARGE SCALE GENOMIC DNA]</scope>
    <source>
        <strain evidence="2">LSX21</strain>
        <tissue evidence="2">Leaf</tissue>
    </source>
</reference>
<gene>
    <name evidence="2" type="ORF">RJ641_005787</name>
</gene>
<evidence type="ECO:0000313" key="2">
    <source>
        <dbReference type="EMBL" id="KAK6929582.1"/>
    </source>
</evidence>
<dbReference type="AlphaFoldDB" id="A0AAN8Z9E6"/>
<accession>A0AAN8Z9E6</accession>
<evidence type="ECO:0000313" key="3">
    <source>
        <dbReference type="Proteomes" id="UP001370490"/>
    </source>
</evidence>
<protein>
    <submittedName>
        <fullName evidence="2">Ribonuclease H domain</fullName>
    </submittedName>
</protein>
<dbReference type="GO" id="GO:0003676">
    <property type="term" value="F:nucleic acid binding"/>
    <property type="evidence" value="ECO:0007669"/>
    <property type="project" value="InterPro"/>
</dbReference>
<organism evidence="2 3">
    <name type="scientific">Dillenia turbinata</name>
    <dbReference type="NCBI Taxonomy" id="194707"/>
    <lineage>
        <taxon>Eukaryota</taxon>
        <taxon>Viridiplantae</taxon>
        <taxon>Streptophyta</taxon>
        <taxon>Embryophyta</taxon>
        <taxon>Tracheophyta</taxon>
        <taxon>Spermatophyta</taxon>
        <taxon>Magnoliopsida</taxon>
        <taxon>eudicotyledons</taxon>
        <taxon>Gunneridae</taxon>
        <taxon>Pentapetalae</taxon>
        <taxon>Dilleniales</taxon>
        <taxon>Dilleniaceae</taxon>
        <taxon>Dillenia</taxon>
    </lineage>
</organism>
<dbReference type="InterPro" id="IPR002156">
    <property type="entry name" value="RNaseH_domain"/>
</dbReference>
<keyword evidence="3" id="KW-1185">Reference proteome</keyword>
<feature type="domain" description="RNase H type-1" evidence="1">
    <location>
        <begin position="2"/>
        <end position="68"/>
    </location>
</feature>
<proteinExistence type="predicted"/>
<name>A0AAN8Z9E6_9MAGN</name>
<evidence type="ECO:0000259" key="1">
    <source>
        <dbReference type="Pfam" id="PF13456"/>
    </source>
</evidence>
<dbReference type="Proteomes" id="UP001370490">
    <property type="component" value="Unassembled WGS sequence"/>
</dbReference>